<organism evidence="1 2">
    <name type="scientific">Tessaracoccus rhinocerotis</name>
    <dbReference type="NCBI Taxonomy" id="1689449"/>
    <lineage>
        <taxon>Bacteria</taxon>
        <taxon>Bacillati</taxon>
        <taxon>Actinomycetota</taxon>
        <taxon>Actinomycetes</taxon>
        <taxon>Propionibacteriales</taxon>
        <taxon>Propionibacteriaceae</taxon>
        <taxon>Tessaracoccus</taxon>
    </lineage>
</organism>
<protein>
    <submittedName>
        <fullName evidence="1">Uncharacterized protein</fullName>
    </submittedName>
</protein>
<comment type="caution">
    <text evidence="1">The sequence shown here is derived from an EMBL/GenBank/DDBJ whole genome shotgun (WGS) entry which is preliminary data.</text>
</comment>
<dbReference type="RefSeq" id="WP_143937722.1">
    <property type="nucleotide sequence ID" value="NZ_VKKG01000002.1"/>
</dbReference>
<accession>A0A553K294</accession>
<dbReference type="EMBL" id="VKKG01000002">
    <property type="protein sequence ID" value="TRY18830.1"/>
    <property type="molecule type" value="Genomic_DNA"/>
</dbReference>
<gene>
    <name evidence="1" type="ORF">FOJ82_06880</name>
</gene>
<dbReference type="AlphaFoldDB" id="A0A553K294"/>
<dbReference type="OrthoDB" id="3214648at2"/>
<evidence type="ECO:0000313" key="2">
    <source>
        <dbReference type="Proteomes" id="UP000317638"/>
    </source>
</evidence>
<name>A0A553K294_9ACTN</name>
<sequence length="68" mass="7616">MSYRWEPISGDYDVADLAAGGLLPKFEDQARAEEWLGLFHTDLQGHGVADVSLFEEDRLVYGPMSLDD</sequence>
<reference evidence="1 2" key="1">
    <citation type="submission" date="2019-07" db="EMBL/GenBank/DDBJ databases">
        <authorList>
            <person name="Zhou L.-Y."/>
        </authorList>
    </citation>
    <scope>NUCLEOTIDE SEQUENCE [LARGE SCALE GENOMIC DNA]</scope>
    <source>
        <strain evidence="1 2">YIM 101269</strain>
    </source>
</reference>
<keyword evidence="2" id="KW-1185">Reference proteome</keyword>
<dbReference type="Proteomes" id="UP000317638">
    <property type="component" value="Unassembled WGS sequence"/>
</dbReference>
<proteinExistence type="predicted"/>
<evidence type="ECO:0000313" key="1">
    <source>
        <dbReference type="EMBL" id="TRY18830.1"/>
    </source>
</evidence>